<feature type="transmembrane region" description="Helical" evidence="2">
    <location>
        <begin position="154"/>
        <end position="174"/>
    </location>
</feature>
<keyword evidence="2" id="KW-0472">Membrane</keyword>
<dbReference type="AlphaFoldDB" id="A0A5R8P8V3"/>
<feature type="transmembrane region" description="Helical" evidence="2">
    <location>
        <begin position="333"/>
        <end position="353"/>
    </location>
</feature>
<proteinExistence type="predicted"/>
<feature type="transmembrane region" description="Helical" evidence="2">
    <location>
        <begin position="75"/>
        <end position="94"/>
    </location>
</feature>
<sequence>MGQTGGSSQLPTSDNLMREISGPVRAHYRDDLRTMASQIGIVCGAYALIVLYFRVIDVSWPTEAEPGPVTVTVSVPNGAAIIAVLATVVIALNLSARGVNTLAPASLLAPATNGASDAAIAYARFLLLSQAALTCAMAAALTGVATLFGAFNGGEFLSCAVLFLAGCLVAALGADAGAGLKESPRLHAEVSRRTAEDNSARLHRLLDDPDDGTAPAWSASRCAGWWHGLPGSRRWGLATDFALIPLVSGALLFAVVAHDIAQQGEQWWVLPFWFTVATAISVVDAAAVIAICVSIVRRELLFAAVHGFFLFVFTLVCASGLVSKLDDYTHPNWYGVGFVAMVTVPILLCARVFRPHYNGRTLIPGTSVRRIMRALLQRSLQSIDRRIQLDQRRPDQPAPDQHGTSDRGARRLVRLCRRLRVALTAMSYTEADERRRSRGRNRPAA</sequence>
<evidence type="ECO:0000313" key="3">
    <source>
        <dbReference type="EMBL" id="TLG00299.1"/>
    </source>
</evidence>
<feature type="transmembrane region" description="Helical" evidence="2">
    <location>
        <begin position="241"/>
        <end position="261"/>
    </location>
</feature>
<keyword evidence="2" id="KW-1133">Transmembrane helix</keyword>
<dbReference type="EMBL" id="VBUU01000031">
    <property type="protein sequence ID" value="TLG00299.1"/>
    <property type="molecule type" value="Genomic_DNA"/>
</dbReference>
<dbReference type="RefSeq" id="WP_138458110.1">
    <property type="nucleotide sequence ID" value="NZ_VBUU01000031.1"/>
</dbReference>
<accession>A0A5R8P8V3</accession>
<keyword evidence="2" id="KW-0812">Transmembrane</keyword>
<feature type="transmembrane region" description="Helical" evidence="2">
    <location>
        <begin position="300"/>
        <end position="321"/>
    </location>
</feature>
<protein>
    <submittedName>
        <fullName evidence="3">Uncharacterized protein</fullName>
    </submittedName>
</protein>
<gene>
    <name evidence="3" type="ORF">FEK35_23930</name>
</gene>
<feature type="transmembrane region" description="Helical" evidence="2">
    <location>
        <begin position="267"/>
        <end position="293"/>
    </location>
</feature>
<dbReference type="Proteomes" id="UP000308349">
    <property type="component" value="Unassembled WGS sequence"/>
</dbReference>
<feature type="region of interest" description="Disordered" evidence="1">
    <location>
        <begin position="388"/>
        <end position="407"/>
    </location>
</feature>
<feature type="transmembrane region" description="Helical" evidence="2">
    <location>
        <begin position="35"/>
        <end position="55"/>
    </location>
</feature>
<evidence type="ECO:0000256" key="1">
    <source>
        <dbReference type="SAM" id="MobiDB-lite"/>
    </source>
</evidence>
<organism evidence="3 4">
    <name type="scientific">Nocardia cyriacigeorgica</name>
    <dbReference type="NCBI Taxonomy" id="135487"/>
    <lineage>
        <taxon>Bacteria</taxon>
        <taxon>Bacillati</taxon>
        <taxon>Actinomycetota</taxon>
        <taxon>Actinomycetes</taxon>
        <taxon>Mycobacteriales</taxon>
        <taxon>Nocardiaceae</taxon>
        <taxon>Nocardia</taxon>
    </lineage>
</organism>
<feature type="transmembrane region" description="Helical" evidence="2">
    <location>
        <begin position="125"/>
        <end position="148"/>
    </location>
</feature>
<name>A0A5R8P8V3_9NOCA</name>
<evidence type="ECO:0000256" key="2">
    <source>
        <dbReference type="SAM" id="Phobius"/>
    </source>
</evidence>
<comment type="caution">
    <text evidence="3">The sequence shown here is derived from an EMBL/GenBank/DDBJ whole genome shotgun (WGS) entry which is preliminary data.</text>
</comment>
<evidence type="ECO:0000313" key="4">
    <source>
        <dbReference type="Proteomes" id="UP000308349"/>
    </source>
</evidence>
<reference evidence="3 4" key="1">
    <citation type="submission" date="2019-05" db="EMBL/GenBank/DDBJ databases">
        <title>Genomes sequences of two Nocardia cyriacigeorgica environmental isolates, type strains Nocardia asteroides ATCC 19247 and Nocardia cyriacigeorgica DSM 44484.</title>
        <authorList>
            <person name="Vautrin F."/>
            <person name="Bergeron E."/>
            <person name="Dubost A."/>
            <person name="Abrouk D."/>
            <person name="Rodriguez Nava V."/>
            <person name="Pujic P."/>
        </authorList>
    </citation>
    <scope>NUCLEOTIDE SEQUENCE [LARGE SCALE GENOMIC DNA]</scope>
    <source>
        <strain evidence="3 4">EML 1456</strain>
    </source>
</reference>